<reference evidence="2" key="4">
    <citation type="submission" date="2019-03" db="UniProtKB">
        <authorList>
            <consortium name="EnsemblPlants"/>
        </authorList>
    </citation>
    <scope>IDENTIFICATION</scope>
</reference>
<reference evidence="2" key="5">
    <citation type="journal article" date="2021" name="G3 (Bethesda)">
        <title>Aegilops tauschii genome assembly Aet v5.0 features greater sequence contiguity and improved annotation.</title>
        <authorList>
            <person name="Wang L."/>
            <person name="Zhu T."/>
            <person name="Rodriguez J.C."/>
            <person name="Deal K.R."/>
            <person name="Dubcovsky J."/>
            <person name="McGuire P.E."/>
            <person name="Lux T."/>
            <person name="Spannagl M."/>
            <person name="Mayer K.F.X."/>
            <person name="Baldrich P."/>
            <person name="Meyers B.C."/>
            <person name="Huo N."/>
            <person name="Gu Y.Q."/>
            <person name="Zhou H."/>
            <person name="Devos K.M."/>
            <person name="Bennetzen J.L."/>
            <person name="Unver T."/>
            <person name="Budak H."/>
            <person name="Gulick P.J."/>
            <person name="Galiba G."/>
            <person name="Kalapos B."/>
            <person name="Nelson D.R."/>
            <person name="Li P."/>
            <person name="You F.M."/>
            <person name="Luo M.C."/>
            <person name="Dvorak J."/>
        </authorList>
    </citation>
    <scope>NUCLEOTIDE SEQUENCE [LARGE SCALE GENOMIC DNA]</scope>
    <source>
        <strain evidence="2">cv. AL8/78</strain>
    </source>
</reference>
<evidence type="ECO:0000313" key="2">
    <source>
        <dbReference type="EnsemblPlants" id="AET3Gv20585800.5"/>
    </source>
</evidence>
<reference evidence="3" key="1">
    <citation type="journal article" date="2014" name="Science">
        <title>Ancient hybridizations among the ancestral genomes of bread wheat.</title>
        <authorList>
            <consortium name="International Wheat Genome Sequencing Consortium,"/>
            <person name="Marcussen T."/>
            <person name="Sandve S.R."/>
            <person name="Heier L."/>
            <person name="Spannagl M."/>
            <person name="Pfeifer M."/>
            <person name="Jakobsen K.S."/>
            <person name="Wulff B.B."/>
            <person name="Steuernagel B."/>
            <person name="Mayer K.F."/>
            <person name="Olsen O.A."/>
        </authorList>
    </citation>
    <scope>NUCLEOTIDE SEQUENCE [LARGE SCALE GENOMIC DNA]</scope>
    <source>
        <strain evidence="3">cv. AL8/78</strain>
    </source>
</reference>
<protein>
    <submittedName>
        <fullName evidence="2">Uncharacterized protein</fullName>
    </submittedName>
</protein>
<evidence type="ECO:0000313" key="3">
    <source>
        <dbReference type="Proteomes" id="UP000015105"/>
    </source>
</evidence>
<dbReference type="Gramene" id="AET3Gv20585800.5">
    <property type="protein sequence ID" value="AET3Gv20585800.5"/>
    <property type="gene ID" value="AET3Gv20585800"/>
</dbReference>
<evidence type="ECO:0000256" key="1">
    <source>
        <dbReference type="SAM" id="MobiDB-lite"/>
    </source>
</evidence>
<feature type="compositionally biased region" description="Basic residues" evidence="1">
    <location>
        <begin position="119"/>
        <end position="129"/>
    </location>
</feature>
<reference evidence="2" key="3">
    <citation type="journal article" date="2017" name="Nature">
        <title>Genome sequence of the progenitor of the wheat D genome Aegilops tauschii.</title>
        <authorList>
            <person name="Luo M.C."/>
            <person name="Gu Y.Q."/>
            <person name="Puiu D."/>
            <person name="Wang H."/>
            <person name="Twardziok S.O."/>
            <person name="Deal K.R."/>
            <person name="Huo N."/>
            <person name="Zhu T."/>
            <person name="Wang L."/>
            <person name="Wang Y."/>
            <person name="McGuire P.E."/>
            <person name="Liu S."/>
            <person name="Long H."/>
            <person name="Ramasamy R.K."/>
            <person name="Rodriguez J.C."/>
            <person name="Van S.L."/>
            <person name="Yuan L."/>
            <person name="Wang Z."/>
            <person name="Xia Z."/>
            <person name="Xiao L."/>
            <person name="Anderson O.D."/>
            <person name="Ouyang S."/>
            <person name="Liang Y."/>
            <person name="Zimin A.V."/>
            <person name="Pertea G."/>
            <person name="Qi P."/>
            <person name="Bennetzen J.L."/>
            <person name="Dai X."/>
            <person name="Dawson M.W."/>
            <person name="Muller H.G."/>
            <person name="Kugler K."/>
            <person name="Rivarola-Duarte L."/>
            <person name="Spannagl M."/>
            <person name="Mayer K.F.X."/>
            <person name="Lu F.H."/>
            <person name="Bevan M.W."/>
            <person name="Leroy P."/>
            <person name="Li P."/>
            <person name="You F.M."/>
            <person name="Sun Q."/>
            <person name="Liu Z."/>
            <person name="Lyons E."/>
            <person name="Wicker T."/>
            <person name="Salzberg S.L."/>
            <person name="Devos K.M."/>
            <person name="Dvorak J."/>
        </authorList>
    </citation>
    <scope>NUCLEOTIDE SEQUENCE [LARGE SCALE GENOMIC DNA]</scope>
    <source>
        <strain evidence="2">cv. AL8/78</strain>
    </source>
</reference>
<name>A0A453F609_AEGTS</name>
<organism evidence="2 3">
    <name type="scientific">Aegilops tauschii subsp. strangulata</name>
    <name type="common">Goatgrass</name>
    <dbReference type="NCBI Taxonomy" id="200361"/>
    <lineage>
        <taxon>Eukaryota</taxon>
        <taxon>Viridiplantae</taxon>
        <taxon>Streptophyta</taxon>
        <taxon>Embryophyta</taxon>
        <taxon>Tracheophyta</taxon>
        <taxon>Spermatophyta</taxon>
        <taxon>Magnoliopsida</taxon>
        <taxon>Liliopsida</taxon>
        <taxon>Poales</taxon>
        <taxon>Poaceae</taxon>
        <taxon>BOP clade</taxon>
        <taxon>Pooideae</taxon>
        <taxon>Triticodae</taxon>
        <taxon>Triticeae</taxon>
        <taxon>Triticinae</taxon>
        <taxon>Aegilops</taxon>
    </lineage>
</organism>
<reference evidence="3" key="2">
    <citation type="journal article" date="2017" name="Nat. Plants">
        <title>The Aegilops tauschii genome reveals multiple impacts of transposons.</title>
        <authorList>
            <person name="Zhao G."/>
            <person name="Zou C."/>
            <person name="Li K."/>
            <person name="Wang K."/>
            <person name="Li T."/>
            <person name="Gao L."/>
            <person name="Zhang X."/>
            <person name="Wang H."/>
            <person name="Yang Z."/>
            <person name="Liu X."/>
            <person name="Jiang W."/>
            <person name="Mao L."/>
            <person name="Kong X."/>
            <person name="Jiao Y."/>
            <person name="Jia J."/>
        </authorList>
    </citation>
    <scope>NUCLEOTIDE SEQUENCE [LARGE SCALE GENOMIC DNA]</scope>
    <source>
        <strain evidence="3">cv. AL8/78</strain>
    </source>
</reference>
<dbReference type="EnsemblPlants" id="AET3Gv20585800.5">
    <property type="protein sequence ID" value="AET3Gv20585800.5"/>
    <property type="gene ID" value="AET3Gv20585800"/>
</dbReference>
<dbReference type="Proteomes" id="UP000015105">
    <property type="component" value="Chromosome 3D"/>
</dbReference>
<dbReference type="AlphaFoldDB" id="A0A453F609"/>
<accession>A0A453F609</accession>
<feature type="region of interest" description="Disordered" evidence="1">
    <location>
        <begin position="78"/>
        <end position="137"/>
    </location>
</feature>
<keyword evidence="3" id="KW-1185">Reference proteome</keyword>
<proteinExistence type="predicted"/>
<sequence length="163" mass="17648">MTRSTSTGHLRRGFTYVVKKQKMAPIMDGALARIAWLQRDPRDIAPLTWALSLNGLGTTVEEPHRDEAVRWLWSLAGGSQEEPEGGRHSRGFLARGASGRPTSRGGGDLAEEPEALARSRQRGRTRARPRAQAPATRGGAWIPVAAVVGRWRCGEVGRDGGCA</sequence>